<keyword evidence="4" id="KW-1185">Reference proteome</keyword>
<evidence type="ECO:0000256" key="1">
    <source>
        <dbReference type="ARBA" id="ARBA00004430"/>
    </source>
</evidence>
<evidence type="ECO:0000313" key="3">
    <source>
        <dbReference type="EMBL" id="EFN51120.1"/>
    </source>
</evidence>
<sequence>MDLFSDELVSEVLGLLPPADRRGRAGWGGHALSAVCIQWDRVVRSMQRRLYIDFQQQPGASIGASGGGGEGSGGEEGASDDEGAAAAGSLLEGAALRTIVALVITGLKLPTQEEWIGSLTLLRRLTLGRSPQVPEQLTQLQALTHLGLHRCGDGREGHWSVPAGITALGQLRELQAWGTSLEGDMGALGCLPRLERLDLHESHVDSVGWLQGLTWLTFLRLNNLNNWVTVHAVEAWDAALRPLTLVLDVTDDYGMHHEEALAAALPAVAVDFYRLGCE</sequence>
<dbReference type="EMBL" id="GL433867">
    <property type="protein sequence ID" value="EFN51120.1"/>
    <property type="molecule type" value="Genomic_DNA"/>
</dbReference>
<dbReference type="Proteomes" id="UP000008141">
    <property type="component" value="Unassembled WGS sequence"/>
</dbReference>
<dbReference type="GO" id="GO:0005930">
    <property type="term" value="C:axoneme"/>
    <property type="evidence" value="ECO:0007669"/>
    <property type="project" value="UniProtKB-SubCell"/>
</dbReference>
<evidence type="ECO:0000256" key="2">
    <source>
        <dbReference type="SAM" id="MobiDB-lite"/>
    </source>
</evidence>
<dbReference type="GeneID" id="17350578"/>
<proteinExistence type="predicted"/>
<evidence type="ECO:0000313" key="4">
    <source>
        <dbReference type="Proteomes" id="UP000008141"/>
    </source>
</evidence>
<comment type="subcellular location">
    <subcellularLocation>
        <location evidence="1">Cytoplasm</location>
        <location evidence="1">Cytoskeleton</location>
        <location evidence="1">Cilium axoneme</location>
    </subcellularLocation>
</comment>
<dbReference type="KEGG" id="cvr:CHLNCDRAFT_141302"/>
<dbReference type="Gene3D" id="3.80.10.10">
    <property type="entry name" value="Ribonuclease Inhibitor"/>
    <property type="match status" value="1"/>
</dbReference>
<accession>E1ZSK3</accession>
<organism evidence="4">
    <name type="scientific">Chlorella variabilis</name>
    <name type="common">Green alga</name>
    <dbReference type="NCBI Taxonomy" id="554065"/>
    <lineage>
        <taxon>Eukaryota</taxon>
        <taxon>Viridiplantae</taxon>
        <taxon>Chlorophyta</taxon>
        <taxon>core chlorophytes</taxon>
        <taxon>Trebouxiophyceae</taxon>
        <taxon>Chlorellales</taxon>
        <taxon>Chlorellaceae</taxon>
        <taxon>Chlorella clade</taxon>
        <taxon>Chlorella</taxon>
    </lineage>
</organism>
<feature type="region of interest" description="Disordered" evidence="2">
    <location>
        <begin position="61"/>
        <end position="83"/>
    </location>
</feature>
<name>E1ZSK3_CHLVA</name>
<dbReference type="OrthoDB" id="10556906at2759"/>
<dbReference type="AlphaFoldDB" id="E1ZSK3"/>
<dbReference type="InParanoid" id="E1ZSK3"/>
<feature type="compositionally biased region" description="Gly residues" evidence="2">
    <location>
        <begin position="64"/>
        <end position="76"/>
    </location>
</feature>
<dbReference type="RefSeq" id="XP_005843222.1">
    <property type="nucleotide sequence ID" value="XM_005843160.1"/>
</dbReference>
<protein>
    <submittedName>
        <fullName evidence="3">Expressed protein</fullName>
    </submittedName>
</protein>
<reference evidence="3 4" key="1">
    <citation type="journal article" date="2010" name="Plant Cell">
        <title>The Chlorella variabilis NC64A genome reveals adaptation to photosymbiosis, coevolution with viruses, and cryptic sex.</title>
        <authorList>
            <person name="Blanc G."/>
            <person name="Duncan G."/>
            <person name="Agarkova I."/>
            <person name="Borodovsky M."/>
            <person name="Gurnon J."/>
            <person name="Kuo A."/>
            <person name="Lindquist E."/>
            <person name="Lucas S."/>
            <person name="Pangilinan J."/>
            <person name="Polle J."/>
            <person name="Salamov A."/>
            <person name="Terry A."/>
            <person name="Yamada T."/>
            <person name="Dunigan D.D."/>
            <person name="Grigoriev I.V."/>
            <person name="Claverie J.M."/>
            <person name="Van Etten J.L."/>
        </authorList>
    </citation>
    <scope>NUCLEOTIDE SEQUENCE [LARGE SCALE GENOMIC DNA]</scope>
    <source>
        <strain evidence="3 4">NC64A</strain>
    </source>
</reference>
<dbReference type="InterPro" id="IPR032675">
    <property type="entry name" value="LRR_dom_sf"/>
</dbReference>
<dbReference type="SUPFAM" id="SSF52058">
    <property type="entry name" value="L domain-like"/>
    <property type="match status" value="1"/>
</dbReference>
<gene>
    <name evidence="3" type="ORF">CHLNCDRAFT_141302</name>
</gene>